<feature type="non-terminal residue" evidence="2">
    <location>
        <position position="1"/>
    </location>
</feature>
<organism evidence="2 3">
    <name type="scientific">Mucuna pruriens</name>
    <name type="common">Velvet bean</name>
    <name type="synonym">Dolichos pruriens</name>
    <dbReference type="NCBI Taxonomy" id="157652"/>
    <lineage>
        <taxon>Eukaryota</taxon>
        <taxon>Viridiplantae</taxon>
        <taxon>Streptophyta</taxon>
        <taxon>Embryophyta</taxon>
        <taxon>Tracheophyta</taxon>
        <taxon>Spermatophyta</taxon>
        <taxon>Magnoliopsida</taxon>
        <taxon>eudicotyledons</taxon>
        <taxon>Gunneridae</taxon>
        <taxon>Pentapetalae</taxon>
        <taxon>rosids</taxon>
        <taxon>fabids</taxon>
        <taxon>Fabales</taxon>
        <taxon>Fabaceae</taxon>
        <taxon>Papilionoideae</taxon>
        <taxon>50 kb inversion clade</taxon>
        <taxon>NPAAA clade</taxon>
        <taxon>indigoferoid/millettioid clade</taxon>
        <taxon>Phaseoleae</taxon>
        <taxon>Mucuna</taxon>
    </lineage>
</organism>
<sequence>MDGWMGRSRIERKRSVQEIIGSPKSIQRARPVSVQTSPGLPFTAPMQETDRARMEISAKPTKVVPSEPVLVPPVIHGSNIPGKDKQKGWQGAKVGSLLANVSDSEGLDQNVGVKYEVKFALQYSGAANTVFFPNGVAASLAMSSTRMRSESKYTTRCTQSGKRLGKYERA</sequence>
<gene>
    <name evidence="2" type="ORF">CR513_44268</name>
</gene>
<evidence type="ECO:0000313" key="2">
    <source>
        <dbReference type="EMBL" id="RDX75814.1"/>
    </source>
</evidence>
<keyword evidence="3" id="KW-1185">Reference proteome</keyword>
<name>A0A371FBZ2_MUCPR</name>
<proteinExistence type="predicted"/>
<feature type="region of interest" description="Disordered" evidence="1">
    <location>
        <begin position="15"/>
        <end position="44"/>
    </location>
</feature>
<dbReference type="EMBL" id="QJKJ01009715">
    <property type="protein sequence ID" value="RDX75814.1"/>
    <property type="molecule type" value="Genomic_DNA"/>
</dbReference>
<accession>A0A371FBZ2</accession>
<reference evidence="2" key="1">
    <citation type="submission" date="2018-05" db="EMBL/GenBank/DDBJ databases">
        <title>Draft genome of Mucuna pruriens seed.</title>
        <authorList>
            <person name="Nnadi N.E."/>
            <person name="Vos R."/>
            <person name="Hasami M.H."/>
            <person name="Devisetty U.K."/>
            <person name="Aguiy J.C."/>
        </authorList>
    </citation>
    <scope>NUCLEOTIDE SEQUENCE [LARGE SCALE GENOMIC DNA]</scope>
    <source>
        <strain evidence="2">JCA_2017</strain>
    </source>
</reference>
<dbReference type="AlphaFoldDB" id="A0A371FBZ2"/>
<comment type="caution">
    <text evidence="2">The sequence shown here is derived from an EMBL/GenBank/DDBJ whole genome shotgun (WGS) entry which is preliminary data.</text>
</comment>
<evidence type="ECO:0000256" key="1">
    <source>
        <dbReference type="SAM" id="MobiDB-lite"/>
    </source>
</evidence>
<protein>
    <submittedName>
        <fullName evidence="2">Uncharacterized protein</fullName>
    </submittedName>
</protein>
<dbReference type="Proteomes" id="UP000257109">
    <property type="component" value="Unassembled WGS sequence"/>
</dbReference>
<feature type="region of interest" description="Disordered" evidence="1">
    <location>
        <begin position="148"/>
        <end position="170"/>
    </location>
</feature>
<evidence type="ECO:0000313" key="3">
    <source>
        <dbReference type="Proteomes" id="UP000257109"/>
    </source>
</evidence>